<organism evidence="2 3">
    <name type="scientific">Striga hermonthica</name>
    <name type="common">Purple witchweed</name>
    <name type="synonym">Buchnera hermonthica</name>
    <dbReference type="NCBI Taxonomy" id="68872"/>
    <lineage>
        <taxon>Eukaryota</taxon>
        <taxon>Viridiplantae</taxon>
        <taxon>Streptophyta</taxon>
        <taxon>Embryophyta</taxon>
        <taxon>Tracheophyta</taxon>
        <taxon>Spermatophyta</taxon>
        <taxon>Magnoliopsida</taxon>
        <taxon>eudicotyledons</taxon>
        <taxon>Gunneridae</taxon>
        <taxon>Pentapetalae</taxon>
        <taxon>asterids</taxon>
        <taxon>lamiids</taxon>
        <taxon>Lamiales</taxon>
        <taxon>Orobanchaceae</taxon>
        <taxon>Buchnereae</taxon>
        <taxon>Striga</taxon>
    </lineage>
</organism>
<accession>A0A9N7MYI0</accession>
<proteinExistence type="predicted"/>
<feature type="region of interest" description="Disordered" evidence="1">
    <location>
        <begin position="1"/>
        <end position="29"/>
    </location>
</feature>
<keyword evidence="3" id="KW-1185">Reference proteome</keyword>
<protein>
    <submittedName>
        <fullName evidence="2">Uncharacterized protein</fullName>
    </submittedName>
</protein>
<sequence length="229" mass="26722">PRKPYMERETSRNKKRTRDGGEDVKGFRKGKKQEISVNITRDPCENTEKAQHEFCEGIGIFDFPWLKEGVVFIADECLESEEMLFGPCSFVDEAYGTFAENFYRPHDEYNLHDKKLDDEFWLLEINGFEPIDCIWSCIDHHQPLDTEDSLCHNNLFKHASRLRVRGLAPELYELENRRKDFCKHASRRSELASSRTAAAISANTHLGAPRLRELENRRSDFCKHASRHS</sequence>
<feature type="compositionally biased region" description="Basic and acidic residues" evidence="1">
    <location>
        <begin position="1"/>
        <end position="26"/>
    </location>
</feature>
<dbReference type="Proteomes" id="UP001153555">
    <property type="component" value="Unassembled WGS sequence"/>
</dbReference>
<reference evidence="2" key="1">
    <citation type="submission" date="2019-12" db="EMBL/GenBank/DDBJ databases">
        <authorList>
            <person name="Scholes J."/>
        </authorList>
    </citation>
    <scope>NUCLEOTIDE SEQUENCE</scope>
</reference>
<comment type="caution">
    <text evidence="2">The sequence shown here is derived from an EMBL/GenBank/DDBJ whole genome shotgun (WGS) entry which is preliminary data.</text>
</comment>
<dbReference type="EMBL" id="CACSLK010016728">
    <property type="protein sequence ID" value="CAA0818041.1"/>
    <property type="molecule type" value="Genomic_DNA"/>
</dbReference>
<evidence type="ECO:0000313" key="3">
    <source>
        <dbReference type="Proteomes" id="UP001153555"/>
    </source>
</evidence>
<feature type="non-terminal residue" evidence="2">
    <location>
        <position position="1"/>
    </location>
</feature>
<dbReference type="AlphaFoldDB" id="A0A9N7MYI0"/>
<gene>
    <name evidence="2" type="ORF">SHERM_17419</name>
</gene>
<evidence type="ECO:0000313" key="2">
    <source>
        <dbReference type="EMBL" id="CAA0818041.1"/>
    </source>
</evidence>
<evidence type="ECO:0000256" key="1">
    <source>
        <dbReference type="SAM" id="MobiDB-lite"/>
    </source>
</evidence>
<dbReference type="OrthoDB" id="749393at2759"/>
<name>A0A9N7MYI0_STRHE</name>